<feature type="region of interest" description="Disordered" evidence="3">
    <location>
        <begin position="372"/>
        <end position="401"/>
    </location>
</feature>
<dbReference type="GO" id="GO:0004867">
    <property type="term" value="F:serine-type endopeptidase inhibitor activity"/>
    <property type="evidence" value="ECO:0007669"/>
    <property type="project" value="InterPro"/>
</dbReference>
<dbReference type="GeneID" id="94434462"/>
<sequence length="401" mass="44656">DVGEGRRLIDLSSHLYGSLVHAQQETDGFLSNAVFSPYTAVRILLALQQGASGRTLDELNLLLGPEGRNTETYTGLPECLRGTERFHDYSPGQSESSVCFLRLAESIYVATHEGDRRLTAYRNSISLNFGIDVRLFNFRSPVEAAREMNAYVQRRTGTLVRQVTSSEDLARGESPGIAITNVAVLQGVAWRVPFPKLLQGVFYGEGEHGEAHAQPGVDFMEVTVDKSEVGFEFLDEGSIAVLRIPFMDPRLAMFVIMPTENSFSNFAEEVLDVGGTLIDDLIGQAVVRRWQETRRRRRHEHGKLHIRLPRFRVLPGEQGGLDLLSSVDFLHLDHLTSNADFSRLSDEGQRLKVDMWRHASLIDVDQRGIMITDDDGDDSGSLRLRRRSDGRSVGPGDGDSS</sequence>
<evidence type="ECO:0000256" key="1">
    <source>
        <dbReference type="ARBA" id="ARBA00009500"/>
    </source>
</evidence>
<feature type="non-terminal residue" evidence="5">
    <location>
        <position position="401"/>
    </location>
</feature>
<evidence type="ECO:0000259" key="4">
    <source>
        <dbReference type="SMART" id="SM00093"/>
    </source>
</evidence>
<dbReference type="SMART" id="SM00093">
    <property type="entry name" value="SERPIN"/>
    <property type="match status" value="1"/>
</dbReference>
<feature type="domain" description="Serpin" evidence="4">
    <location>
        <begin position="13"/>
        <end position="395"/>
    </location>
</feature>
<proteinExistence type="inferred from homology"/>
<evidence type="ECO:0000256" key="3">
    <source>
        <dbReference type="SAM" id="MobiDB-lite"/>
    </source>
</evidence>
<dbReference type="EMBL" id="MIGC01009886">
    <property type="protein sequence ID" value="PHJ15039.1"/>
    <property type="molecule type" value="Genomic_DNA"/>
</dbReference>
<dbReference type="OrthoDB" id="671595at2759"/>
<feature type="non-terminal residue" evidence="5">
    <location>
        <position position="1"/>
    </location>
</feature>
<dbReference type="PANTHER" id="PTHR11461:SF211">
    <property type="entry name" value="GH10112P-RELATED"/>
    <property type="match status" value="1"/>
</dbReference>
<dbReference type="Proteomes" id="UP000221165">
    <property type="component" value="Unassembled WGS sequence"/>
</dbReference>
<dbReference type="Gene3D" id="3.30.497.10">
    <property type="entry name" value="Antithrombin, subunit I, domain 2"/>
    <property type="match status" value="1"/>
</dbReference>
<dbReference type="PANTHER" id="PTHR11461">
    <property type="entry name" value="SERINE PROTEASE INHIBITOR, SERPIN"/>
    <property type="match status" value="1"/>
</dbReference>
<evidence type="ECO:0000313" key="6">
    <source>
        <dbReference type="Proteomes" id="UP000221165"/>
    </source>
</evidence>
<evidence type="ECO:0000256" key="2">
    <source>
        <dbReference type="RuleBase" id="RU000411"/>
    </source>
</evidence>
<dbReference type="InterPro" id="IPR000215">
    <property type="entry name" value="Serpin_fam"/>
</dbReference>
<dbReference type="GO" id="GO:0005615">
    <property type="term" value="C:extracellular space"/>
    <property type="evidence" value="ECO:0007669"/>
    <property type="project" value="InterPro"/>
</dbReference>
<comment type="similarity">
    <text evidence="1 2">Belongs to the serpin family.</text>
</comment>
<dbReference type="SUPFAM" id="SSF56574">
    <property type="entry name" value="Serpins"/>
    <property type="match status" value="1"/>
</dbReference>
<dbReference type="InterPro" id="IPR023796">
    <property type="entry name" value="Serpin_dom"/>
</dbReference>
<dbReference type="Gene3D" id="2.30.39.10">
    <property type="entry name" value="Alpha-1-antitrypsin, domain 1"/>
    <property type="match status" value="1"/>
</dbReference>
<protein>
    <submittedName>
        <fullName evidence="5">Proteinase inhibitor i4 serpin</fullName>
    </submittedName>
</protein>
<dbReference type="InterPro" id="IPR042185">
    <property type="entry name" value="Serpin_sf_2"/>
</dbReference>
<keyword evidence="6" id="KW-1185">Reference proteome</keyword>
<comment type="caution">
    <text evidence="5">The sequence shown here is derived from an EMBL/GenBank/DDBJ whole genome shotgun (WGS) entry which is preliminary data.</text>
</comment>
<dbReference type="AlphaFoldDB" id="A0A2C6KCH3"/>
<accession>A0A2C6KCH3</accession>
<evidence type="ECO:0000313" key="5">
    <source>
        <dbReference type="EMBL" id="PHJ15039.1"/>
    </source>
</evidence>
<organism evidence="5 6">
    <name type="scientific">Cystoisospora suis</name>
    <dbReference type="NCBI Taxonomy" id="483139"/>
    <lineage>
        <taxon>Eukaryota</taxon>
        <taxon>Sar</taxon>
        <taxon>Alveolata</taxon>
        <taxon>Apicomplexa</taxon>
        <taxon>Conoidasida</taxon>
        <taxon>Coccidia</taxon>
        <taxon>Eucoccidiorida</taxon>
        <taxon>Eimeriorina</taxon>
        <taxon>Sarcocystidae</taxon>
        <taxon>Cystoisospora</taxon>
    </lineage>
</organism>
<gene>
    <name evidence="5" type="ORF">CSUI_011150</name>
</gene>
<reference evidence="5 6" key="1">
    <citation type="journal article" date="2017" name="Int. J. Parasitol.">
        <title>The genome of the protozoan parasite Cystoisospora suis and a reverse vaccinology approach to identify vaccine candidates.</title>
        <authorList>
            <person name="Palmieri N."/>
            <person name="Shrestha A."/>
            <person name="Ruttkowski B."/>
            <person name="Beck T."/>
            <person name="Vogl C."/>
            <person name="Tomley F."/>
            <person name="Blake D.P."/>
            <person name="Joachim A."/>
        </authorList>
    </citation>
    <scope>NUCLEOTIDE SEQUENCE [LARGE SCALE GENOMIC DNA]</scope>
    <source>
        <strain evidence="5 6">Wien I</strain>
    </source>
</reference>
<dbReference type="InterPro" id="IPR036186">
    <property type="entry name" value="Serpin_sf"/>
</dbReference>
<name>A0A2C6KCH3_9APIC</name>
<dbReference type="RefSeq" id="XP_067916773.1">
    <property type="nucleotide sequence ID" value="XM_068071251.1"/>
</dbReference>
<dbReference type="InterPro" id="IPR042178">
    <property type="entry name" value="Serpin_sf_1"/>
</dbReference>
<dbReference type="VEuPathDB" id="ToxoDB:CSUI_011150"/>
<dbReference type="Pfam" id="PF00079">
    <property type="entry name" value="Serpin"/>
    <property type="match status" value="1"/>
</dbReference>